<keyword evidence="1" id="KW-0812">Transmembrane</keyword>
<proteinExistence type="predicted"/>
<gene>
    <name evidence="3" type="ORF">RM779_27810</name>
</gene>
<organism evidence="3 4">
    <name type="scientific">Streptomyces johnsoniae</name>
    <dbReference type="NCBI Taxonomy" id="3075532"/>
    <lineage>
        <taxon>Bacteria</taxon>
        <taxon>Bacillati</taxon>
        <taxon>Actinomycetota</taxon>
        <taxon>Actinomycetes</taxon>
        <taxon>Kitasatosporales</taxon>
        <taxon>Streptomycetaceae</taxon>
        <taxon>Streptomyces</taxon>
    </lineage>
</organism>
<keyword evidence="1" id="KW-0472">Membrane</keyword>
<reference evidence="4" key="1">
    <citation type="submission" date="2023-07" db="EMBL/GenBank/DDBJ databases">
        <title>30 novel species of actinomycetes from the DSMZ collection.</title>
        <authorList>
            <person name="Nouioui I."/>
        </authorList>
    </citation>
    <scope>NUCLEOTIDE SEQUENCE [LARGE SCALE GENOMIC DNA]</scope>
    <source>
        <strain evidence="4">DSM 41886</strain>
    </source>
</reference>
<keyword evidence="1" id="KW-1133">Transmembrane helix</keyword>
<dbReference type="Pfam" id="PF11203">
    <property type="entry name" value="EccE"/>
    <property type="match status" value="1"/>
</dbReference>
<evidence type="ECO:0000313" key="4">
    <source>
        <dbReference type="Proteomes" id="UP001183615"/>
    </source>
</evidence>
<evidence type="ECO:0000256" key="1">
    <source>
        <dbReference type="SAM" id="Phobius"/>
    </source>
</evidence>
<dbReference type="InterPro" id="IPR050051">
    <property type="entry name" value="EccE_dom"/>
</dbReference>
<sequence length="379" mass="38659">MAVEVGLGGVAAGLALRGTWGHVLAGAGVLLAVLPLVRIRGEWADRRLLARLRRGRLAVTPPPGERAEGLGVAQTLLPALTVREVADRNVPGRHGLGVVSDGRGHAAVAAFPAGTLPALPAEIVARWLAEDPARPAAAQVIVEQFGVPSWDFHHGFRPTVVYRQLPAGGCPVAVRSWLVVRYEPFDAPEAALRRGGGEDGAQAAVAAAAARLRALLAAHGAPTTVLGAVATRQLLRQLGDVEANGAALSSTWASAAATHATLTASVTSQHDWHRLLAGLGGCTADRVVAAATLTLGAPTRPAGPGGGRPELRVRAAVRVVSPLAQHATAQRDRLAAAGVTGASAADQAAGLLATLPLAHPARPLDEATGFATTGGTRER</sequence>
<evidence type="ECO:0000259" key="2">
    <source>
        <dbReference type="Pfam" id="PF11203"/>
    </source>
</evidence>
<evidence type="ECO:0000313" key="3">
    <source>
        <dbReference type="EMBL" id="MDT0446373.1"/>
    </source>
</evidence>
<keyword evidence="4" id="KW-1185">Reference proteome</keyword>
<protein>
    <submittedName>
        <fullName evidence="3">Type VII secretion protein EccE</fullName>
    </submittedName>
</protein>
<dbReference type="RefSeq" id="WP_311620529.1">
    <property type="nucleotide sequence ID" value="NZ_JAVREV010000019.1"/>
</dbReference>
<feature type="domain" description="Type VII secretion system protein EccE" evidence="2">
    <location>
        <begin position="175"/>
        <end position="263"/>
    </location>
</feature>
<accession>A0ABU2SC29</accession>
<feature type="transmembrane region" description="Helical" evidence="1">
    <location>
        <begin position="20"/>
        <end position="37"/>
    </location>
</feature>
<dbReference type="Proteomes" id="UP001183615">
    <property type="component" value="Unassembled WGS sequence"/>
</dbReference>
<comment type="caution">
    <text evidence="3">The sequence shown here is derived from an EMBL/GenBank/DDBJ whole genome shotgun (WGS) entry which is preliminary data.</text>
</comment>
<dbReference type="EMBL" id="JAVREV010000019">
    <property type="protein sequence ID" value="MDT0446373.1"/>
    <property type="molecule type" value="Genomic_DNA"/>
</dbReference>
<name>A0ABU2SC29_9ACTN</name>